<keyword evidence="3" id="KW-1185">Reference proteome</keyword>
<dbReference type="RefSeq" id="WP_144067408.1">
    <property type="nucleotide sequence ID" value="NZ_CP041636.1"/>
</dbReference>
<proteinExistence type="predicted"/>
<dbReference type="EMBL" id="CP041636">
    <property type="protein sequence ID" value="QDO96427.1"/>
    <property type="molecule type" value="Genomic_DNA"/>
</dbReference>
<feature type="compositionally biased region" description="Pro residues" evidence="1">
    <location>
        <begin position="222"/>
        <end position="234"/>
    </location>
</feature>
<dbReference type="AlphaFoldDB" id="A0A516GY56"/>
<dbReference type="KEGG" id="fer:FNB15_03675"/>
<sequence>MSALRPDGVGAPQPDLARPTRKSPVAIPWREIACRLAEGARPAAVAADLGLAEERIWRHLRKSLRFRFYLQQAMERQRLLAGLQLATLGQTALLSRGLNPENLDGDLLRLLHEAAHRQEPGSDLAPQIEQLGKTGEPPPNMAFRRRLAEERQRMDQQMEVWRAQDAARASGAAAEPQRTATNTHEPVRTATNPSEPSRSATNTSEPLRSATNPSEAERAPRPRPPSPPAEPPPRAVVDLDGPDLARLRAQGLLGSSERPPDS</sequence>
<evidence type="ECO:0000313" key="2">
    <source>
        <dbReference type="EMBL" id="QDO96427.1"/>
    </source>
</evidence>
<feature type="region of interest" description="Disordered" evidence="1">
    <location>
        <begin position="1"/>
        <end position="22"/>
    </location>
</feature>
<accession>A0A516GY56</accession>
<feature type="compositionally biased region" description="Basic and acidic residues" evidence="1">
    <location>
        <begin position="146"/>
        <end position="156"/>
    </location>
</feature>
<evidence type="ECO:0000313" key="3">
    <source>
        <dbReference type="Proteomes" id="UP000317496"/>
    </source>
</evidence>
<reference evidence="2 3" key="1">
    <citation type="submission" date="2019-07" db="EMBL/GenBank/DDBJ databases">
        <title>Genome sequencing for Ferrovibrio sp. K5.</title>
        <authorList>
            <person name="Park S.-J."/>
        </authorList>
    </citation>
    <scope>NUCLEOTIDE SEQUENCE [LARGE SCALE GENOMIC DNA]</scope>
    <source>
        <strain evidence="2 3">K5</strain>
    </source>
</reference>
<feature type="compositionally biased region" description="Low complexity" evidence="1">
    <location>
        <begin position="163"/>
        <end position="174"/>
    </location>
</feature>
<feature type="compositionally biased region" description="Polar residues" evidence="1">
    <location>
        <begin position="178"/>
        <end position="212"/>
    </location>
</feature>
<protein>
    <submittedName>
        <fullName evidence="2">Uncharacterized protein</fullName>
    </submittedName>
</protein>
<dbReference type="Proteomes" id="UP000317496">
    <property type="component" value="Chromosome"/>
</dbReference>
<name>A0A516GY56_9PROT</name>
<feature type="region of interest" description="Disordered" evidence="1">
    <location>
        <begin position="118"/>
        <end position="243"/>
    </location>
</feature>
<evidence type="ECO:0000256" key="1">
    <source>
        <dbReference type="SAM" id="MobiDB-lite"/>
    </source>
</evidence>
<organism evidence="2 3">
    <name type="scientific">Ferrovibrio terrae</name>
    <dbReference type="NCBI Taxonomy" id="2594003"/>
    <lineage>
        <taxon>Bacteria</taxon>
        <taxon>Pseudomonadati</taxon>
        <taxon>Pseudomonadota</taxon>
        <taxon>Alphaproteobacteria</taxon>
        <taxon>Rhodospirillales</taxon>
        <taxon>Rhodospirillaceae</taxon>
        <taxon>Ferrovibrio</taxon>
    </lineage>
</organism>
<gene>
    <name evidence="2" type="ORF">FNB15_03675</name>
</gene>